<dbReference type="Pfam" id="PF03413">
    <property type="entry name" value="PepSY"/>
    <property type="match status" value="1"/>
</dbReference>
<evidence type="ECO:0000313" key="3">
    <source>
        <dbReference type="Proteomes" id="UP000464013"/>
    </source>
</evidence>
<accession>A0A6I6SFN9</accession>
<dbReference type="KEGG" id="htx:EKK97_06250"/>
<organism evidence="2 3">
    <name type="scientific">Billgrantia tianxiuensis</name>
    <dbReference type="NCBI Taxonomy" id="2497861"/>
    <lineage>
        <taxon>Bacteria</taxon>
        <taxon>Pseudomonadati</taxon>
        <taxon>Pseudomonadota</taxon>
        <taxon>Gammaproteobacteria</taxon>
        <taxon>Oceanospirillales</taxon>
        <taxon>Halomonadaceae</taxon>
        <taxon>Billgrantia</taxon>
    </lineage>
</organism>
<reference evidence="2 3" key="1">
    <citation type="submission" date="2019-01" db="EMBL/GenBank/DDBJ databases">
        <title>Complete genome of a denitifying bacterium Halomons sp. BC-M4-5.</title>
        <authorList>
            <person name="Wang L."/>
            <person name="Shao Z."/>
        </authorList>
    </citation>
    <scope>NUCLEOTIDE SEQUENCE [LARGE SCALE GENOMIC DNA]</scope>
    <source>
        <strain evidence="2 3">BC-M4-5</strain>
    </source>
</reference>
<dbReference type="Proteomes" id="UP000464013">
    <property type="component" value="Chromosome"/>
</dbReference>
<proteinExistence type="predicted"/>
<keyword evidence="3" id="KW-1185">Reference proteome</keyword>
<dbReference type="EMBL" id="CP035042">
    <property type="protein sequence ID" value="QHC49299.1"/>
    <property type="molecule type" value="Genomic_DNA"/>
</dbReference>
<evidence type="ECO:0000259" key="1">
    <source>
        <dbReference type="Pfam" id="PF03413"/>
    </source>
</evidence>
<dbReference type="OrthoDB" id="6975080at2"/>
<feature type="domain" description="PepSY" evidence="1">
    <location>
        <begin position="66"/>
        <end position="115"/>
    </location>
</feature>
<sequence length="129" mass="14786">MTIRTLSLHPRLRRATRGRQALPALWLTALFALASPQGLADDHWRDLHEAVRRGQLVALPQVLDWLEARYEGQILEVELERDDGRPVYEIEMLGPQGQIVEFEFDARSGELIGMEGVNIDGMRRKEEAR</sequence>
<protein>
    <recommendedName>
        <fullName evidence="1">PepSY domain-containing protein</fullName>
    </recommendedName>
</protein>
<dbReference type="Gene3D" id="3.10.450.40">
    <property type="match status" value="1"/>
</dbReference>
<dbReference type="InterPro" id="IPR025711">
    <property type="entry name" value="PepSY"/>
</dbReference>
<evidence type="ECO:0000313" key="2">
    <source>
        <dbReference type="EMBL" id="QHC49299.1"/>
    </source>
</evidence>
<dbReference type="AlphaFoldDB" id="A0A6I6SFN9"/>
<gene>
    <name evidence="2" type="ORF">EKK97_06250</name>
</gene>
<name>A0A6I6SFN9_9GAMM</name>
<dbReference type="RefSeq" id="WP_159550349.1">
    <property type="nucleotide sequence ID" value="NZ_CP035042.1"/>
</dbReference>